<feature type="compositionally biased region" description="Polar residues" evidence="25">
    <location>
        <begin position="1369"/>
        <end position="1406"/>
    </location>
</feature>
<keyword evidence="12" id="KW-0949">S-adenosyl-L-methionine</keyword>
<keyword evidence="15" id="KW-0833">Ubl conjugation pathway</keyword>
<dbReference type="Pfam" id="PF04840">
    <property type="entry name" value="Vps16_C"/>
    <property type="match status" value="1"/>
</dbReference>
<evidence type="ECO:0000256" key="3">
    <source>
        <dbReference type="ARBA" id="ARBA00004123"/>
    </source>
</evidence>
<dbReference type="SMART" id="SM00240">
    <property type="entry name" value="FHA"/>
    <property type="match status" value="1"/>
</dbReference>
<dbReference type="InterPro" id="IPR008984">
    <property type="entry name" value="SMAD_FHA_dom_sf"/>
</dbReference>
<dbReference type="GO" id="GO:0097271">
    <property type="term" value="P:protein localization to bud neck"/>
    <property type="evidence" value="ECO:0007669"/>
    <property type="project" value="UniProtKB-ARBA"/>
</dbReference>
<feature type="compositionally biased region" description="Low complexity" evidence="25">
    <location>
        <begin position="32"/>
        <end position="53"/>
    </location>
</feature>
<dbReference type="InterPro" id="IPR016534">
    <property type="entry name" value="VPS16"/>
</dbReference>
<dbReference type="SUPFAM" id="SSF50978">
    <property type="entry name" value="WD40 repeat-like"/>
    <property type="match status" value="1"/>
</dbReference>
<evidence type="ECO:0000256" key="24">
    <source>
        <dbReference type="PROSITE-ProRule" id="PRU00175"/>
    </source>
</evidence>
<feature type="region of interest" description="Disordered" evidence="25">
    <location>
        <begin position="1366"/>
        <end position="1484"/>
    </location>
</feature>
<dbReference type="GO" id="GO:0031578">
    <property type="term" value="P:mitotic spindle orientation checkpoint signaling"/>
    <property type="evidence" value="ECO:0007669"/>
    <property type="project" value="UniProtKB-ARBA"/>
</dbReference>
<dbReference type="GO" id="GO:0030897">
    <property type="term" value="C:HOPS complex"/>
    <property type="evidence" value="ECO:0007669"/>
    <property type="project" value="TreeGrafter"/>
</dbReference>
<dbReference type="InterPro" id="IPR029063">
    <property type="entry name" value="SAM-dependent_MTases_sf"/>
</dbReference>
<keyword evidence="10" id="KW-0489">Methyltransferase</keyword>
<feature type="compositionally biased region" description="Pro residues" evidence="25">
    <location>
        <begin position="1433"/>
        <end position="1442"/>
    </location>
</feature>
<gene>
    <name evidence="29" type="ORF">BN1708_011110</name>
</gene>
<dbReference type="InterPro" id="IPR006926">
    <property type="entry name" value="Vps16_N"/>
</dbReference>
<dbReference type="SUPFAM" id="SSF57850">
    <property type="entry name" value="RING/U-box"/>
    <property type="match status" value="1"/>
</dbReference>
<name>A0A0G4KWT7_VERLO</name>
<dbReference type="Gene3D" id="1.10.150.780">
    <property type="entry name" value="Vps16, C-terminal region"/>
    <property type="match status" value="1"/>
</dbReference>
<evidence type="ECO:0000256" key="13">
    <source>
        <dbReference type="ARBA" id="ARBA00022723"/>
    </source>
</evidence>
<proteinExistence type="inferred from homology"/>
<evidence type="ECO:0000256" key="9">
    <source>
        <dbReference type="ARBA" id="ARBA00022490"/>
    </source>
</evidence>
<dbReference type="Pfam" id="PF00498">
    <property type="entry name" value="FHA"/>
    <property type="match status" value="1"/>
</dbReference>
<dbReference type="InterPro" id="IPR038132">
    <property type="entry name" value="Vps16_C_sf"/>
</dbReference>
<dbReference type="SUPFAM" id="SSF53335">
    <property type="entry name" value="S-adenosyl-L-methionine-dependent methyltransferases"/>
    <property type="match status" value="1"/>
</dbReference>
<dbReference type="PANTHER" id="PTHR12811:SF0">
    <property type="entry name" value="VACUOLAR PROTEIN SORTING-ASSOCIATED PROTEIN 16 HOMOLOG"/>
    <property type="match status" value="1"/>
</dbReference>
<feature type="compositionally biased region" description="Low complexity" evidence="25">
    <location>
        <begin position="1443"/>
        <end position="1461"/>
    </location>
</feature>
<dbReference type="Pfam" id="PF04841">
    <property type="entry name" value="Vps16_N"/>
    <property type="match status" value="1"/>
</dbReference>
<evidence type="ECO:0000256" key="17">
    <source>
        <dbReference type="ARBA" id="ARBA00022853"/>
    </source>
</evidence>
<evidence type="ECO:0000313" key="30">
    <source>
        <dbReference type="Proteomes" id="UP000044602"/>
    </source>
</evidence>
<dbReference type="SUPFAM" id="SSF49879">
    <property type="entry name" value="SMAD/FHA domain"/>
    <property type="match status" value="1"/>
</dbReference>
<evidence type="ECO:0000256" key="7">
    <source>
        <dbReference type="ARBA" id="ARBA00012483"/>
    </source>
</evidence>
<evidence type="ECO:0000256" key="18">
    <source>
        <dbReference type="ARBA" id="ARBA00023242"/>
    </source>
</evidence>
<keyword evidence="16" id="KW-0862">Zinc</keyword>
<evidence type="ECO:0000256" key="19">
    <source>
        <dbReference type="ARBA" id="ARBA00023306"/>
    </source>
</evidence>
<feature type="compositionally biased region" description="Polar residues" evidence="25">
    <location>
        <begin position="1801"/>
        <end position="1823"/>
    </location>
</feature>
<evidence type="ECO:0000256" key="20">
    <source>
        <dbReference type="ARBA" id="ARBA00029821"/>
    </source>
</evidence>
<evidence type="ECO:0000256" key="1">
    <source>
        <dbReference type="ARBA" id="ARBA00000900"/>
    </source>
</evidence>
<feature type="region of interest" description="Disordered" evidence="25">
    <location>
        <begin position="1301"/>
        <end position="1346"/>
    </location>
</feature>
<comment type="similarity">
    <text evidence="22">Belongs to the DMA1 family.</text>
</comment>
<evidence type="ECO:0000256" key="6">
    <source>
        <dbReference type="ARBA" id="ARBA00012190"/>
    </source>
</evidence>
<dbReference type="GO" id="GO:0016197">
    <property type="term" value="P:endosomal transport"/>
    <property type="evidence" value="ECO:0007669"/>
    <property type="project" value="TreeGrafter"/>
</dbReference>
<keyword evidence="11" id="KW-0808">Transferase</keyword>
<evidence type="ECO:0000256" key="4">
    <source>
        <dbReference type="ARBA" id="ARBA00004496"/>
    </source>
</evidence>
<dbReference type="Gene3D" id="1.10.260.170">
    <property type="match status" value="1"/>
</dbReference>
<dbReference type="GO" id="GO:0032259">
    <property type="term" value="P:methylation"/>
    <property type="evidence" value="ECO:0007669"/>
    <property type="project" value="UniProtKB-KW"/>
</dbReference>
<protein>
    <recommendedName>
        <fullName evidence="8">Histone-lysine N-methyltransferase, H3 lysine-79 specific</fullName>
        <ecNumber evidence="6">2.1.1.360</ecNumber>
        <ecNumber evidence="7">2.3.2.27</ecNumber>
    </recommendedName>
    <alternativeName>
        <fullName evidence="23">Checkpoint forkhead associated with RING domains-containing protein 1</fullName>
    </alternativeName>
    <alternativeName>
        <fullName evidence="20">Histone H3-K79 methyltransferase</fullName>
    </alternativeName>
</protein>
<dbReference type="GO" id="GO:0140956">
    <property type="term" value="F:histone H3K79 trimethyltransferase activity"/>
    <property type="evidence" value="ECO:0007669"/>
    <property type="project" value="UniProtKB-EC"/>
</dbReference>
<keyword evidence="30" id="KW-1185">Reference proteome</keyword>
<dbReference type="Pfam" id="PF17123">
    <property type="entry name" value="zf-RING_11"/>
    <property type="match status" value="1"/>
</dbReference>
<feature type="compositionally biased region" description="Low complexity" evidence="25">
    <location>
        <begin position="1329"/>
        <end position="1346"/>
    </location>
</feature>
<dbReference type="GO" id="GO:0003779">
    <property type="term" value="F:actin binding"/>
    <property type="evidence" value="ECO:0007669"/>
    <property type="project" value="TreeGrafter"/>
</dbReference>
<dbReference type="PANTHER" id="PTHR12811">
    <property type="entry name" value="VACUOLAR PROTEIN SORTING VPS16"/>
    <property type="match status" value="1"/>
</dbReference>
<evidence type="ECO:0000256" key="10">
    <source>
        <dbReference type="ARBA" id="ARBA00022603"/>
    </source>
</evidence>
<keyword evidence="18" id="KW-0539">Nucleus</keyword>
<evidence type="ECO:0000256" key="5">
    <source>
        <dbReference type="ARBA" id="ARBA00009250"/>
    </source>
</evidence>
<evidence type="ECO:0000256" key="22">
    <source>
        <dbReference type="ARBA" id="ARBA00061209"/>
    </source>
</evidence>
<comment type="catalytic activity">
    <reaction evidence="21">
        <text>L-lysyl(79)-[histone H3] + 3 S-adenosyl-L-methionine = N(6),N(6),N(6)-trimethyl-L-lysyl(79)-[histone H3] + 3 S-adenosyl-L-homocysteine + 3 H(+)</text>
        <dbReference type="Rhea" id="RHEA:60328"/>
        <dbReference type="Rhea" id="RHEA-COMP:15549"/>
        <dbReference type="Rhea" id="RHEA-COMP:15552"/>
        <dbReference type="ChEBI" id="CHEBI:15378"/>
        <dbReference type="ChEBI" id="CHEBI:29969"/>
        <dbReference type="ChEBI" id="CHEBI:57856"/>
        <dbReference type="ChEBI" id="CHEBI:59789"/>
        <dbReference type="ChEBI" id="CHEBI:61961"/>
        <dbReference type="EC" id="2.1.1.360"/>
    </reaction>
</comment>
<feature type="domain" description="RING-type" evidence="27">
    <location>
        <begin position="1681"/>
        <end position="1726"/>
    </location>
</feature>
<comment type="subcellular location">
    <subcellularLocation>
        <location evidence="4">Cytoplasm</location>
    </subcellularLocation>
    <subcellularLocation>
        <location evidence="3">Nucleus</location>
    </subcellularLocation>
</comment>
<dbReference type="FunFam" id="2.60.200.20:FF:000030">
    <property type="entry name" value="FHA domain-containing protein"/>
    <property type="match status" value="1"/>
</dbReference>
<evidence type="ECO:0000256" key="2">
    <source>
        <dbReference type="ARBA" id="ARBA00003482"/>
    </source>
</evidence>
<dbReference type="InterPro" id="IPR001841">
    <property type="entry name" value="Znf_RING"/>
</dbReference>
<evidence type="ECO:0000256" key="16">
    <source>
        <dbReference type="ARBA" id="ARBA00022833"/>
    </source>
</evidence>
<dbReference type="GO" id="GO:0005634">
    <property type="term" value="C:nucleus"/>
    <property type="evidence" value="ECO:0007669"/>
    <property type="project" value="UniProtKB-SubCell"/>
</dbReference>
<feature type="domain" description="DOT1" evidence="28">
    <location>
        <begin position="170"/>
        <end position="515"/>
    </location>
</feature>
<evidence type="ECO:0000256" key="23">
    <source>
        <dbReference type="ARBA" id="ARBA00080465"/>
    </source>
</evidence>
<keyword evidence="13" id="KW-0479">Metal-binding</keyword>
<dbReference type="Gene3D" id="3.30.40.10">
    <property type="entry name" value="Zinc/RING finger domain, C3HC4 (zinc finger)"/>
    <property type="match status" value="1"/>
</dbReference>
<comment type="function">
    <text evidence="2">Histone methyltransferase that specifically trimethylates histone H3 to form H3K79me3. This methylation is required for telomere silencing and for the pachytene checkpoint during the meiotic cell cycle by allowing the recruitment of RAD9 to double strand breaks. Nucleosomes are preferred as substrate compared to free histone.</text>
</comment>
<dbReference type="Proteomes" id="UP000044602">
    <property type="component" value="Unassembled WGS sequence"/>
</dbReference>
<dbReference type="InterPro" id="IPR015943">
    <property type="entry name" value="WD40/YVTN_repeat-like_dom_sf"/>
</dbReference>
<feature type="region of interest" description="Disordered" evidence="25">
    <location>
        <begin position="1"/>
        <end position="101"/>
    </location>
</feature>
<feature type="domain" description="FHA" evidence="26">
    <location>
        <begin position="1542"/>
        <end position="1605"/>
    </location>
</feature>
<evidence type="ECO:0000256" key="12">
    <source>
        <dbReference type="ARBA" id="ARBA00022691"/>
    </source>
</evidence>
<dbReference type="InterPro" id="IPR025789">
    <property type="entry name" value="DOT1_dom"/>
</dbReference>
<evidence type="ECO:0000256" key="15">
    <source>
        <dbReference type="ARBA" id="ARBA00022786"/>
    </source>
</evidence>
<evidence type="ECO:0000256" key="25">
    <source>
        <dbReference type="SAM" id="MobiDB-lite"/>
    </source>
</evidence>
<evidence type="ECO:0000259" key="27">
    <source>
        <dbReference type="PROSITE" id="PS50089"/>
    </source>
</evidence>
<dbReference type="STRING" id="100787.A0A0G4KWT7"/>
<keyword evidence="17" id="KW-0156">Chromatin regulator</keyword>
<evidence type="ECO:0000256" key="14">
    <source>
        <dbReference type="ARBA" id="ARBA00022771"/>
    </source>
</evidence>
<dbReference type="GO" id="GO:0042144">
    <property type="term" value="P:vacuole fusion, non-autophagic"/>
    <property type="evidence" value="ECO:0007669"/>
    <property type="project" value="TreeGrafter"/>
</dbReference>
<dbReference type="CDD" id="cd02440">
    <property type="entry name" value="AdoMet_MTases"/>
    <property type="match status" value="1"/>
</dbReference>
<dbReference type="GO" id="GO:0000132">
    <property type="term" value="P:establishment of mitotic spindle orientation"/>
    <property type="evidence" value="ECO:0007669"/>
    <property type="project" value="UniProtKB-ARBA"/>
</dbReference>
<dbReference type="GO" id="GO:0090337">
    <property type="term" value="P:regulation of formin-nucleated actin cable assembly"/>
    <property type="evidence" value="ECO:0007669"/>
    <property type="project" value="UniProtKB-ARBA"/>
</dbReference>
<dbReference type="GO" id="GO:0006886">
    <property type="term" value="P:intracellular protein transport"/>
    <property type="evidence" value="ECO:0007669"/>
    <property type="project" value="InterPro"/>
</dbReference>
<dbReference type="EC" id="2.1.1.360" evidence="6"/>
<dbReference type="GO" id="GO:0061630">
    <property type="term" value="F:ubiquitin protein ligase activity"/>
    <property type="evidence" value="ECO:0007669"/>
    <property type="project" value="UniProtKB-EC"/>
</dbReference>
<dbReference type="PROSITE" id="PS51569">
    <property type="entry name" value="DOT1"/>
    <property type="match status" value="1"/>
</dbReference>
<evidence type="ECO:0000256" key="11">
    <source>
        <dbReference type="ARBA" id="ARBA00022679"/>
    </source>
</evidence>
<dbReference type="Gene3D" id="2.60.200.20">
    <property type="match status" value="1"/>
</dbReference>
<accession>A0A0G4KWT7</accession>
<dbReference type="SMART" id="SM00184">
    <property type="entry name" value="RING"/>
    <property type="match status" value="1"/>
</dbReference>
<comment type="similarity">
    <text evidence="5">Belongs to the VPS16 family.</text>
</comment>
<evidence type="ECO:0000313" key="29">
    <source>
        <dbReference type="EMBL" id="CRK14232.1"/>
    </source>
</evidence>
<dbReference type="EC" id="2.3.2.27" evidence="7"/>
<sequence>MALLSAKPKKPRMVHRERVEVVTPKPKPRLLPPAVAASVRSQSSSSSRASPKPKLLPRHKSASPYPSSSDDRRAERKRKHGSADPLQPHFDKDSDGEDEDDDVFLNLESRKRRRPLDDHVDKNRTLTCADAFDVEKPRRLNYIHATEIMNSTSTSKAVERALGAGPDDDIRVELQYPSLYAPEKYELLVENGKIDAVRDIIDVVSHVADEYLTEEQAVDFREPKAGLIRRLKRASGMNELSSFKEALRDANDKILSLANDGTFRKNLDTKNCLPRKLVEFILTQVYDRTVSPDVEKLKQYTNGTDNVYGELNYVFISKILQEKTRMTSDQVFVDLGSGVGNVVLQAALEIGCESWGCEMMVNPCDFAEAQKKEFAKRCRLWGLAPGKVNLVRGDFLQETSVHDVLKRADVVLVNNQAFTPQLNDKLVSLFLDLKKGCKIVSLKSFLYDQGVRSINDVASNILQVEDHTYPEGHLYTEVFDQDLDLDNHIVAGAPNGGALAIYRDDTKIQAYRAQKSAKPSIDIYSYAGKKLRSIAWDKGSIKGIGWSEDESLLIVTADGTVRVYDLQGEFTQFSLGNGSDNYGVTSCRFYDHGMVALLTNNALISVTSYSEPRPKLLASPPEGEIHGWAIMTPAHTLSRSVEVLLSIGQTLYVADATECEDRFLDIGPFSHVSVSPDGGLIALYTESGIAHVIASDFQERLVEYSSHSKIPPKYVEWCGADALIAWEDEVHLIGPDNASATFFYDGRVHAISEHDGAILFTNDVCDFVERVPRSTEQVFGARTESSAASILLDAVGQLEIQSPKADDYIQLIRPNLTEAVDTCVNAAGREFSVHWQKQLLKAASFGKSVLDIYNSDDFVDMCETLRVLNAVRFFEVGLPLSFEQYQRLTPEGLIKRLLSRHEYLLALKIAGYLHLPTDRIYVHWASAKVRAGTEDDDTICRMIVDRLSGKPGISFEEIARAAYDEGRSRLATELLNHEPRGGRQVPLLLSMEEDELALDKAIESGDSDLTLTVLLEMKKKLPLAAFFRVINARPAATSLVEASAAREVDNALLKDLYYQDDRRIDGAGVFVRESLHQPDARTAADKLALAAKLLSDSKESSFEIHALKEATTLLRLQESFDRDLTDSFTGLSVNDTMFKLIRLGYHGRAKKIQNEFKVPDRVAWWIRLRALVAKRDWNEIEELSKTKKSPIGWEPFFNLTLQAGNPKLAAAFIPKCTGLEPGSTVTMYEKCGMRVKAAEEAVRTKDAEAWARLLEAAGKNTSEGREIEKLGQAVFKRAFKTTGAPQAAPPVPLPCSARPLGLPTSPPKKSITTFPMFTQPVASPPPSMGPGSSASTSNPSSTSRTSRLRGLSYLRNYTHNHILSREHSAANSQPASLSSTPPSQQPAIQARRNTLTRSVSYSSAPSTPAAIDATSNPLSLVASHQEPITCPRTKPPTPPPATIPEQAAAESSSDAQASPSANGNEVDSEEPMPEPRTTRLRSSTTGDVAAMAAAAANVAAGTSTHDALPSIRFSAYFDPRATRPSLSFSPVARTLPSGGETIRVGRYSERENQPAVPHNVPSAAPVGFKSKVVSRRHCEFWYDQGKWYIKDVKSSSGTFLNHIRLSPPGTESKPFPINDGDIVQLGIDFKGGEEMIFRCVKMRLELNRGWQNKPNAFNVQNHKRLRNLTSSANSTNSTQDCSICLNSIAPCQSLFVAPCSHTWHYKCIRALLNTPQYPTFVCPNCRMAADLEADIEDPDEDWDVEAEESEKKEDDGSGVDAKVPVSDHSQDVQEARPAGRASSDGDEPMDVTGRQEERATRNTAADRSTLIPSSVSQPMTIRSPSGPLHLINGLSRDRTPSPPGQPHLNGHEGPITPRNDAGPWVFDGSAAGSRNASMSEEAGGMRSLDAATELDVDR</sequence>
<evidence type="ECO:0000259" key="26">
    <source>
        <dbReference type="PROSITE" id="PS50006"/>
    </source>
</evidence>
<keyword evidence="9" id="KW-0963">Cytoplasm</keyword>
<keyword evidence="14 24" id="KW-0863">Zinc-finger</keyword>
<dbReference type="Gene3D" id="3.40.50.150">
    <property type="entry name" value="Vaccinia Virus protein VP39"/>
    <property type="match status" value="1"/>
</dbReference>
<evidence type="ECO:0000256" key="8">
    <source>
        <dbReference type="ARBA" id="ARBA00020987"/>
    </source>
</evidence>
<dbReference type="EMBL" id="CVQH01005446">
    <property type="protein sequence ID" value="CRK14232.1"/>
    <property type="molecule type" value="Genomic_DNA"/>
</dbReference>
<dbReference type="Gene3D" id="2.130.10.10">
    <property type="entry name" value="YVTN repeat-like/Quinoprotein amine dehydrogenase"/>
    <property type="match status" value="1"/>
</dbReference>
<dbReference type="FunFam" id="3.30.40.10:FF:000426">
    <property type="entry name" value="DMA1p Ubiquitin-protein ligase (E3)"/>
    <property type="match status" value="1"/>
</dbReference>
<dbReference type="InterPro" id="IPR013083">
    <property type="entry name" value="Znf_RING/FYVE/PHD"/>
</dbReference>
<dbReference type="InterPro" id="IPR000253">
    <property type="entry name" value="FHA_dom"/>
</dbReference>
<dbReference type="PROSITE" id="PS50089">
    <property type="entry name" value="ZF_RING_2"/>
    <property type="match status" value="1"/>
</dbReference>
<dbReference type="InterPro" id="IPR006925">
    <property type="entry name" value="Vps16_C"/>
</dbReference>
<dbReference type="GO" id="GO:0000921">
    <property type="term" value="P:septin ring assembly"/>
    <property type="evidence" value="ECO:0007669"/>
    <property type="project" value="UniProtKB-ARBA"/>
</dbReference>
<dbReference type="FunFam" id="3.40.50.150:FF:000033">
    <property type="entry name" value="Histone-lysine N-methyltransferase, H3 lysine-79 specific"/>
    <property type="match status" value="1"/>
</dbReference>
<dbReference type="GO" id="GO:0051865">
    <property type="term" value="P:protein autoubiquitination"/>
    <property type="evidence" value="ECO:0007669"/>
    <property type="project" value="UniProtKB-ARBA"/>
</dbReference>
<organism evidence="29 30">
    <name type="scientific">Verticillium longisporum</name>
    <name type="common">Verticillium dahliae var. longisporum</name>
    <dbReference type="NCBI Taxonomy" id="100787"/>
    <lineage>
        <taxon>Eukaryota</taxon>
        <taxon>Fungi</taxon>
        <taxon>Dikarya</taxon>
        <taxon>Ascomycota</taxon>
        <taxon>Pezizomycotina</taxon>
        <taxon>Sordariomycetes</taxon>
        <taxon>Hypocreomycetidae</taxon>
        <taxon>Glomerellales</taxon>
        <taxon>Plectosphaerellaceae</taxon>
        <taxon>Verticillium</taxon>
    </lineage>
</organism>
<evidence type="ECO:0000259" key="28">
    <source>
        <dbReference type="PROSITE" id="PS51569"/>
    </source>
</evidence>
<dbReference type="GO" id="GO:0005768">
    <property type="term" value="C:endosome"/>
    <property type="evidence" value="ECO:0007669"/>
    <property type="project" value="UniProtKB-ARBA"/>
</dbReference>
<dbReference type="InterPro" id="IPR036322">
    <property type="entry name" value="WD40_repeat_dom_sf"/>
</dbReference>
<evidence type="ECO:0000256" key="21">
    <source>
        <dbReference type="ARBA" id="ARBA00047770"/>
    </source>
</evidence>
<reference evidence="30" key="1">
    <citation type="submission" date="2015-05" db="EMBL/GenBank/DDBJ databases">
        <authorList>
            <person name="Fogelqvist Johan"/>
        </authorList>
    </citation>
    <scope>NUCLEOTIDE SEQUENCE [LARGE SCALE GENOMIC DNA]</scope>
</reference>
<dbReference type="PROSITE" id="PS50006">
    <property type="entry name" value="FHA_DOMAIN"/>
    <property type="match status" value="1"/>
</dbReference>
<feature type="region of interest" description="Disordered" evidence="25">
    <location>
        <begin position="1741"/>
        <end position="1898"/>
    </location>
</feature>
<comment type="catalytic activity">
    <reaction evidence="1">
        <text>S-ubiquitinyl-[E2 ubiquitin-conjugating enzyme]-L-cysteine + [acceptor protein]-L-lysine = [E2 ubiquitin-conjugating enzyme]-L-cysteine + N(6)-ubiquitinyl-[acceptor protein]-L-lysine.</text>
        <dbReference type="EC" id="2.3.2.27"/>
    </reaction>
</comment>
<keyword evidence="19" id="KW-0131">Cell cycle</keyword>
<dbReference type="GO" id="GO:0008270">
    <property type="term" value="F:zinc ion binding"/>
    <property type="evidence" value="ECO:0007669"/>
    <property type="project" value="UniProtKB-KW"/>
</dbReference>